<feature type="domain" description="Enoyl reductase (ER)" evidence="1">
    <location>
        <begin position="15"/>
        <end position="346"/>
    </location>
</feature>
<dbReference type="SUPFAM" id="SSF51735">
    <property type="entry name" value="NAD(P)-binding Rossmann-fold domains"/>
    <property type="match status" value="1"/>
</dbReference>
<dbReference type="SUPFAM" id="SSF50129">
    <property type="entry name" value="GroES-like"/>
    <property type="match status" value="1"/>
</dbReference>
<dbReference type="Pfam" id="PF08240">
    <property type="entry name" value="ADH_N"/>
    <property type="match status" value="1"/>
</dbReference>
<evidence type="ECO:0000313" key="2">
    <source>
        <dbReference type="EMBL" id="KAB8202951.1"/>
    </source>
</evidence>
<dbReference type="OMA" id="FFRFCTT"/>
<evidence type="ECO:0000313" key="3">
    <source>
        <dbReference type="Proteomes" id="UP000326532"/>
    </source>
</evidence>
<dbReference type="Gene3D" id="3.90.180.10">
    <property type="entry name" value="Medium-chain alcohol dehydrogenases, catalytic domain"/>
    <property type="match status" value="1"/>
</dbReference>
<organism evidence="2 3">
    <name type="scientific">Aspergillus parasiticus</name>
    <dbReference type="NCBI Taxonomy" id="5067"/>
    <lineage>
        <taxon>Eukaryota</taxon>
        <taxon>Fungi</taxon>
        <taxon>Dikarya</taxon>
        <taxon>Ascomycota</taxon>
        <taxon>Pezizomycotina</taxon>
        <taxon>Eurotiomycetes</taxon>
        <taxon>Eurotiomycetidae</taxon>
        <taxon>Eurotiales</taxon>
        <taxon>Aspergillaceae</taxon>
        <taxon>Aspergillus</taxon>
        <taxon>Aspergillus subgen. Circumdati</taxon>
    </lineage>
</organism>
<evidence type="ECO:0000259" key="1">
    <source>
        <dbReference type="SMART" id="SM00829"/>
    </source>
</evidence>
<dbReference type="SMART" id="SM00829">
    <property type="entry name" value="PKS_ER"/>
    <property type="match status" value="1"/>
</dbReference>
<dbReference type="AlphaFoldDB" id="A0A5N6DCU1"/>
<proteinExistence type="predicted"/>
<dbReference type="VEuPathDB" id="FungiDB:BDV34DRAFT_215046"/>
<dbReference type="InterPro" id="IPR011032">
    <property type="entry name" value="GroES-like_sf"/>
</dbReference>
<dbReference type="PANTHER" id="PTHR45033:SF2">
    <property type="entry name" value="ZINC-TYPE ALCOHOL DEHYDROGENASE-LIKE PROTEIN C1773.06C"/>
    <property type="match status" value="1"/>
</dbReference>
<dbReference type="GO" id="GO:0016491">
    <property type="term" value="F:oxidoreductase activity"/>
    <property type="evidence" value="ECO:0007669"/>
    <property type="project" value="InterPro"/>
</dbReference>
<dbReference type="Gene3D" id="3.40.50.720">
    <property type="entry name" value="NAD(P)-binding Rossmann-like Domain"/>
    <property type="match status" value="1"/>
</dbReference>
<name>A0A5N6DCU1_ASPPA</name>
<dbReference type="InterPro" id="IPR020843">
    <property type="entry name" value="ER"/>
</dbReference>
<keyword evidence="3" id="KW-1185">Reference proteome</keyword>
<dbReference type="PANTHER" id="PTHR45033">
    <property type="match status" value="1"/>
</dbReference>
<dbReference type="Pfam" id="PF00107">
    <property type="entry name" value="ADH_zinc_N"/>
    <property type="match status" value="1"/>
</dbReference>
<dbReference type="Proteomes" id="UP000326532">
    <property type="component" value="Unassembled WGS sequence"/>
</dbReference>
<dbReference type="InterPro" id="IPR013149">
    <property type="entry name" value="ADH-like_C"/>
</dbReference>
<dbReference type="InterPro" id="IPR013154">
    <property type="entry name" value="ADH-like_N"/>
</dbReference>
<dbReference type="InterPro" id="IPR052711">
    <property type="entry name" value="Zinc_ADH-like"/>
</dbReference>
<dbReference type="EMBL" id="ML734997">
    <property type="protein sequence ID" value="KAB8202951.1"/>
    <property type="molecule type" value="Genomic_DNA"/>
</dbReference>
<accession>A0A5N6DCU1</accession>
<reference evidence="2 3" key="1">
    <citation type="submission" date="2019-04" db="EMBL/GenBank/DDBJ databases">
        <title>Fungal friends and foes A comparative genomics study of 23 Aspergillus species from section Flavi.</title>
        <authorList>
            <consortium name="DOE Joint Genome Institute"/>
            <person name="Kjaerbolling I."/>
            <person name="Vesth T.C."/>
            <person name="Frisvad J.C."/>
            <person name="Nybo J.L."/>
            <person name="Theobald S."/>
            <person name="Kildgaard S."/>
            <person name="Petersen T.I."/>
            <person name="Kuo A."/>
            <person name="Sato A."/>
            <person name="Lyhne E.K."/>
            <person name="Kogle M.E."/>
            <person name="Wiebenga A."/>
            <person name="Kun R.S."/>
            <person name="Lubbers R.J."/>
            <person name="Makela M.R."/>
            <person name="Barry K."/>
            <person name="Chovatia M."/>
            <person name="Clum A."/>
            <person name="Daum C."/>
            <person name="Haridas S."/>
            <person name="He G."/>
            <person name="LaButti K."/>
            <person name="Lipzen A."/>
            <person name="Mondo S."/>
            <person name="Pangilinan J."/>
            <person name="Riley R."/>
            <person name="Salamov A."/>
            <person name="Simmons B.A."/>
            <person name="Magnuson J.K."/>
            <person name="Henrissat B."/>
            <person name="Mortensen U.H."/>
            <person name="Larsen T.O."/>
            <person name="De vries R.P."/>
            <person name="Grigoriev I.V."/>
            <person name="Machida M."/>
            <person name="Baker S.E."/>
            <person name="Andersen M.R."/>
        </authorList>
    </citation>
    <scope>NUCLEOTIDE SEQUENCE [LARGE SCALE GENOMIC DNA]</scope>
    <source>
        <strain evidence="2 3">CBS 117618</strain>
    </source>
</reference>
<sequence length="349" mass="36989">MASQTPAWTLAGQKGISSLKFVENHPLPALGGHDVRIKIHSASLNHRDLAIALGKFNLTIKDNIVPASDGAGVVEAVGSQVCTFKPGDRVCTHMTTHMADDTPATFADIGSGLGQHVDGTLRGHGVYHETSLVKMPDNLSFVEAATLTCSGLTAWNSLFGLQGREPKKGSVVLVQGTGGVSIAALQFALASGATVIATTSNDAKASKLKSLGAHHVINYKTTPDWGTTAKGFTLDGRGVDLIVDVGAASTLPQSLKAIRPEGVIALAGLLGGASSPDMPSLMDGLSYLCTSRGLLLGTRVQFHTMNQFIEENDIRPVLDEKVFDLYQVREAYEYLEQQKHFSKVVVRVC</sequence>
<gene>
    <name evidence="2" type="ORF">BDV34DRAFT_215046</name>
</gene>
<dbReference type="InterPro" id="IPR036291">
    <property type="entry name" value="NAD(P)-bd_dom_sf"/>
</dbReference>
<dbReference type="CDD" id="cd08276">
    <property type="entry name" value="MDR7"/>
    <property type="match status" value="1"/>
</dbReference>
<protein>
    <submittedName>
        <fullName evidence="2">Alcohol dehydrogenase</fullName>
    </submittedName>
</protein>